<feature type="transmembrane region" description="Helical" evidence="1">
    <location>
        <begin position="101"/>
        <end position="120"/>
    </location>
</feature>
<gene>
    <name evidence="2" type="ORF">ACFONJ_14470</name>
</gene>
<keyword evidence="3" id="KW-1185">Reference proteome</keyword>
<dbReference type="EMBL" id="JBHRYO010000002">
    <property type="protein sequence ID" value="MFC3757177.1"/>
    <property type="molecule type" value="Genomic_DNA"/>
</dbReference>
<accession>A0ABV7XX57</accession>
<evidence type="ECO:0000256" key="1">
    <source>
        <dbReference type="SAM" id="Phobius"/>
    </source>
</evidence>
<dbReference type="RefSeq" id="WP_290298222.1">
    <property type="nucleotide sequence ID" value="NZ_JAUFQR010000001.1"/>
</dbReference>
<keyword evidence="1" id="KW-0812">Transmembrane</keyword>
<organism evidence="2 3">
    <name type="scientific">Chryseobacterium tructae</name>
    <dbReference type="NCBI Taxonomy" id="1037380"/>
    <lineage>
        <taxon>Bacteria</taxon>
        <taxon>Pseudomonadati</taxon>
        <taxon>Bacteroidota</taxon>
        <taxon>Flavobacteriia</taxon>
        <taxon>Flavobacteriales</taxon>
        <taxon>Weeksellaceae</taxon>
        <taxon>Chryseobacterium group</taxon>
        <taxon>Chryseobacterium</taxon>
    </lineage>
</organism>
<reference evidence="3" key="1">
    <citation type="journal article" date="2019" name="Int. J. Syst. Evol. Microbiol.">
        <title>The Global Catalogue of Microorganisms (GCM) 10K type strain sequencing project: providing services to taxonomists for standard genome sequencing and annotation.</title>
        <authorList>
            <consortium name="The Broad Institute Genomics Platform"/>
            <consortium name="The Broad Institute Genome Sequencing Center for Infectious Disease"/>
            <person name="Wu L."/>
            <person name="Ma J."/>
        </authorList>
    </citation>
    <scope>NUCLEOTIDE SEQUENCE [LARGE SCALE GENOMIC DNA]</scope>
    <source>
        <strain evidence="3">CECT 7798</strain>
    </source>
</reference>
<proteinExistence type="predicted"/>
<evidence type="ECO:0000313" key="3">
    <source>
        <dbReference type="Proteomes" id="UP001595735"/>
    </source>
</evidence>
<name>A0ABV7XX57_9FLAO</name>
<sequence length="153" mass="17902">MKKGEPVPDIFDSQNDFNRRRKLLPLWIKVFIWFFLILGIIASLILSFGAFLDDTDLSLYGLSTTHPYSATGIIICWLFILKGIVAYSLWFEYRWAPKAAITDAILGLIICIAVMVRPFILPSYPFTFRMELIPLCFYLIDMIKIEKRWKRLK</sequence>
<keyword evidence="1" id="KW-0472">Membrane</keyword>
<evidence type="ECO:0000313" key="2">
    <source>
        <dbReference type="EMBL" id="MFC3757177.1"/>
    </source>
</evidence>
<feature type="transmembrane region" description="Helical" evidence="1">
    <location>
        <begin position="26"/>
        <end position="48"/>
    </location>
</feature>
<dbReference type="Proteomes" id="UP001595735">
    <property type="component" value="Unassembled WGS sequence"/>
</dbReference>
<feature type="transmembrane region" description="Helical" evidence="1">
    <location>
        <begin position="68"/>
        <end position="89"/>
    </location>
</feature>
<protein>
    <submittedName>
        <fullName evidence="2">Uncharacterized protein</fullName>
    </submittedName>
</protein>
<comment type="caution">
    <text evidence="2">The sequence shown here is derived from an EMBL/GenBank/DDBJ whole genome shotgun (WGS) entry which is preliminary data.</text>
</comment>
<keyword evidence="1" id="KW-1133">Transmembrane helix</keyword>